<dbReference type="EMBL" id="BART01000144">
    <property type="protein sequence ID" value="GAG65720.1"/>
    <property type="molecule type" value="Genomic_DNA"/>
</dbReference>
<dbReference type="SUPFAM" id="SSF47413">
    <property type="entry name" value="lambda repressor-like DNA-binding domains"/>
    <property type="match status" value="1"/>
</dbReference>
<dbReference type="Pfam" id="PF13274">
    <property type="entry name" value="SocA_Panacea"/>
    <property type="match status" value="1"/>
</dbReference>
<keyword evidence="1" id="KW-0175">Coiled coil</keyword>
<dbReference type="InterPro" id="IPR022452">
    <property type="entry name" value="MqsA"/>
</dbReference>
<dbReference type="PROSITE" id="PS50943">
    <property type="entry name" value="HTH_CROC1"/>
    <property type="match status" value="1"/>
</dbReference>
<evidence type="ECO:0000313" key="3">
    <source>
        <dbReference type="EMBL" id="GAG65720.1"/>
    </source>
</evidence>
<evidence type="ECO:0000259" key="2">
    <source>
        <dbReference type="PROSITE" id="PS50943"/>
    </source>
</evidence>
<dbReference type="NCBIfam" id="TIGR03830">
    <property type="entry name" value="CxxCG_CxxCG_HTH"/>
    <property type="match status" value="1"/>
</dbReference>
<dbReference type="CDD" id="cd00093">
    <property type="entry name" value="HTH_XRE"/>
    <property type="match status" value="1"/>
</dbReference>
<feature type="domain" description="HTH cro/C1-type" evidence="2">
    <location>
        <begin position="71"/>
        <end position="102"/>
    </location>
</feature>
<organism evidence="3">
    <name type="scientific">marine sediment metagenome</name>
    <dbReference type="NCBI Taxonomy" id="412755"/>
    <lineage>
        <taxon>unclassified sequences</taxon>
        <taxon>metagenomes</taxon>
        <taxon>ecological metagenomes</taxon>
    </lineage>
</organism>
<evidence type="ECO:0000256" key="1">
    <source>
        <dbReference type="SAM" id="Coils"/>
    </source>
</evidence>
<dbReference type="InterPro" id="IPR025272">
    <property type="entry name" value="SocA_Panacea"/>
</dbReference>
<dbReference type="InterPro" id="IPR001387">
    <property type="entry name" value="Cro/C1-type_HTH"/>
</dbReference>
<comment type="caution">
    <text evidence="3">The sequence shown here is derived from an EMBL/GenBank/DDBJ whole genome shotgun (WGS) entry which is preliminary data.</text>
</comment>
<gene>
    <name evidence="3" type="ORF">S01H4_00900</name>
</gene>
<dbReference type="InterPro" id="IPR010982">
    <property type="entry name" value="Lambda_DNA-bd_dom_sf"/>
</dbReference>
<proteinExistence type="predicted"/>
<feature type="coiled-coil region" evidence="1">
    <location>
        <begin position="26"/>
        <end position="53"/>
    </location>
</feature>
<reference evidence="3" key="1">
    <citation type="journal article" date="2014" name="Front. Microbiol.">
        <title>High frequency of phylogenetically diverse reductive dehalogenase-homologous genes in deep subseafloor sedimentary metagenomes.</title>
        <authorList>
            <person name="Kawai M."/>
            <person name="Futagami T."/>
            <person name="Toyoda A."/>
            <person name="Takaki Y."/>
            <person name="Nishi S."/>
            <person name="Hori S."/>
            <person name="Arai W."/>
            <person name="Tsubouchi T."/>
            <person name="Morono Y."/>
            <person name="Uchiyama I."/>
            <person name="Ito T."/>
            <person name="Fujiyama A."/>
            <person name="Inagaki F."/>
            <person name="Takami H."/>
        </authorList>
    </citation>
    <scope>NUCLEOTIDE SEQUENCE</scope>
    <source>
        <strain evidence="3">Expedition CK06-06</strain>
    </source>
</reference>
<dbReference type="GO" id="GO:0003677">
    <property type="term" value="F:DNA binding"/>
    <property type="evidence" value="ECO:0007669"/>
    <property type="project" value="InterPro"/>
</dbReference>
<dbReference type="AlphaFoldDB" id="X0Z8L4"/>
<protein>
    <recommendedName>
        <fullName evidence="2">HTH cro/C1-type domain-containing protein</fullName>
    </recommendedName>
</protein>
<accession>X0Z8L4</accession>
<dbReference type="Gene3D" id="1.10.260.40">
    <property type="entry name" value="lambda repressor-like DNA-binding domains"/>
    <property type="match status" value="1"/>
</dbReference>
<name>X0Z8L4_9ZZZZ</name>
<sequence>MVTDNNSHNSKIIKRKATYRIKGEPIEILEEVRINLKNNKEIFDEEIEDKNLEKIYNQYRKKHSLLTSNKIKETREKYGVSQRAFSRILGWGEVTIHRYETGALQDRSHNDALVLLENPDNMKTLLENNKNKINSKDYVKIRANLQKLIKDDIDKTLEENITKKYFNEALDEYCGYSQFNYEKFVNMILFFAVNIKRLFKTKLMKLLFYSDFVNFHNNTLSITGLKYIKNHYGPTPIKYELLLGELFEKYISYQIEYVKTSKDNVEEYEFIKPLEKPTMGIFSQEEMNSMEEVLNAFKHLTSEKITQCSHKEEAWTKPKDKEIISYEYAKNLTCI</sequence>